<proteinExistence type="inferred from homology"/>
<keyword evidence="3 5" id="KW-0732">Signal</keyword>
<dbReference type="Pfam" id="PF01547">
    <property type="entry name" value="SBP_bac_1"/>
    <property type="match status" value="1"/>
</dbReference>
<name>A0AAU8DQY1_9ACTN</name>
<evidence type="ECO:0000256" key="5">
    <source>
        <dbReference type="SAM" id="SignalP"/>
    </source>
</evidence>
<protein>
    <submittedName>
        <fullName evidence="6">Extracellular solute-binding protein</fullName>
    </submittedName>
</protein>
<evidence type="ECO:0000313" key="6">
    <source>
        <dbReference type="EMBL" id="XCG64153.1"/>
    </source>
</evidence>
<dbReference type="GO" id="GO:0055052">
    <property type="term" value="C:ATP-binding cassette (ABC) transporter complex, substrate-binding subunit-containing"/>
    <property type="evidence" value="ECO:0007669"/>
    <property type="project" value="TreeGrafter"/>
</dbReference>
<keyword evidence="2" id="KW-0813">Transport</keyword>
<evidence type="ECO:0000256" key="4">
    <source>
        <dbReference type="SAM" id="MobiDB-lite"/>
    </source>
</evidence>
<dbReference type="GO" id="GO:0015768">
    <property type="term" value="P:maltose transport"/>
    <property type="evidence" value="ECO:0007669"/>
    <property type="project" value="TreeGrafter"/>
</dbReference>
<feature type="chain" id="PRO_5043683767" evidence="5">
    <location>
        <begin position="19"/>
        <end position="472"/>
    </location>
</feature>
<organism evidence="6">
    <name type="scientific">Nakamurella sp. A5-74</name>
    <dbReference type="NCBI Taxonomy" id="3158264"/>
    <lineage>
        <taxon>Bacteria</taxon>
        <taxon>Bacillati</taxon>
        <taxon>Actinomycetota</taxon>
        <taxon>Actinomycetes</taxon>
        <taxon>Nakamurellales</taxon>
        <taxon>Nakamurellaceae</taxon>
        <taxon>Nakamurella</taxon>
    </lineage>
</organism>
<feature type="signal peptide" evidence="5">
    <location>
        <begin position="1"/>
        <end position="18"/>
    </location>
</feature>
<dbReference type="PROSITE" id="PS51257">
    <property type="entry name" value="PROKAR_LIPOPROTEIN"/>
    <property type="match status" value="1"/>
</dbReference>
<dbReference type="GO" id="GO:1901982">
    <property type="term" value="F:maltose binding"/>
    <property type="evidence" value="ECO:0007669"/>
    <property type="project" value="TreeGrafter"/>
</dbReference>
<dbReference type="RefSeq" id="WP_353649766.1">
    <property type="nucleotide sequence ID" value="NZ_CP159218.1"/>
</dbReference>
<dbReference type="PANTHER" id="PTHR30061:SF50">
    <property type="entry name" value="MALTOSE_MALTODEXTRIN-BINDING PERIPLASMIC PROTEIN"/>
    <property type="match status" value="1"/>
</dbReference>
<evidence type="ECO:0000256" key="2">
    <source>
        <dbReference type="ARBA" id="ARBA00022448"/>
    </source>
</evidence>
<comment type="similarity">
    <text evidence="1">Belongs to the bacterial solute-binding protein 1 family.</text>
</comment>
<evidence type="ECO:0000256" key="1">
    <source>
        <dbReference type="ARBA" id="ARBA00008520"/>
    </source>
</evidence>
<dbReference type="SUPFAM" id="SSF53850">
    <property type="entry name" value="Periplasmic binding protein-like II"/>
    <property type="match status" value="1"/>
</dbReference>
<gene>
    <name evidence="6" type="ORF">ABLG96_02055</name>
</gene>
<dbReference type="Gene3D" id="3.40.190.10">
    <property type="entry name" value="Periplasmic binding protein-like II"/>
    <property type="match status" value="2"/>
</dbReference>
<dbReference type="PANTHER" id="PTHR30061">
    <property type="entry name" value="MALTOSE-BINDING PERIPLASMIC PROTEIN"/>
    <property type="match status" value="1"/>
</dbReference>
<dbReference type="EMBL" id="CP159218">
    <property type="protein sequence ID" value="XCG64153.1"/>
    <property type="molecule type" value="Genomic_DNA"/>
</dbReference>
<dbReference type="InterPro" id="IPR006059">
    <property type="entry name" value="SBP"/>
</dbReference>
<reference evidence="6" key="1">
    <citation type="submission" date="2024-05" db="EMBL/GenBank/DDBJ databases">
        <authorList>
            <person name="Cai S.Y."/>
            <person name="Jin L.M."/>
            <person name="Li H.R."/>
        </authorList>
    </citation>
    <scope>NUCLEOTIDE SEQUENCE</scope>
    <source>
        <strain evidence="6">A5-74</strain>
    </source>
</reference>
<feature type="compositionally biased region" description="Low complexity" evidence="4">
    <location>
        <begin position="26"/>
        <end position="74"/>
    </location>
</feature>
<dbReference type="AlphaFoldDB" id="A0AAU8DQY1"/>
<accession>A0AAU8DQY1</accession>
<feature type="region of interest" description="Disordered" evidence="4">
    <location>
        <begin position="21"/>
        <end position="78"/>
    </location>
</feature>
<sequence>MRRTPLVAGIAAVGLLMAACGSSENSGSPGTISGATSPSSTAPTTDTASSTAPTSDGSSSATPSSGGDSSSAPAGTGGAGGDVGVFTWWADGSEKTGLDALVKVFNKQNPADKFVNLAVAGGAGSNAKTKLASDLQAGNPPDSFQGHAGAELTDYINAGQVEPVNDVIDALGGDKVFPKDLLDRLTVDGKIYSVPSNIHRANVVWSNSAVLKKAGIDATKAPADLAAWMADMDKVKATGVSTPLTLGGTWTQVELFETVLISDLGADGYNGLFDGSTKWDDAKVTTAIADYAKLLTYANTPADGDDWTPAIDMVIEGKGAYNVMGDWAVAEFAAKGKKDGTDYNYWAVPGQEGVYDFLADSFTLPKGAPNAAGTKDWLTTVGSAEGQQAFNLAKGSIPARTDVTDKGFPAYQQWAMGEFKKDTIVSSIAHGAAVNLGWNTAISQGISKFMSTKDQAGLQTDLVNAATDNSGN</sequence>
<dbReference type="GO" id="GO:0042956">
    <property type="term" value="P:maltodextrin transmembrane transport"/>
    <property type="evidence" value="ECO:0007669"/>
    <property type="project" value="TreeGrafter"/>
</dbReference>
<evidence type="ECO:0000256" key="3">
    <source>
        <dbReference type="ARBA" id="ARBA00022729"/>
    </source>
</evidence>